<evidence type="ECO:0000313" key="1">
    <source>
        <dbReference type="EMBL" id="XCD07693.1"/>
    </source>
</evidence>
<name>A0AAU8B6Y7_9VIRU</name>
<reference evidence="1" key="1">
    <citation type="submission" date="2024-03" db="EMBL/GenBank/DDBJ databases">
        <title>Diverse circular DNA viruses in blood, oral, and fecal samples of captive lemurs.</title>
        <authorList>
            <person name="Paietta E.N."/>
            <person name="Kraberger S."/>
            <person name="Lund M.C."/>
            <person name="Custer J.M."/>
            <person name="Vargas K.M."/>
            <person name="Ehmke E.E."/>
            <person name="Yoder A.D."/>
            <person name="Varsani A."/>
        </authorList>
    </citation>
    <scope>NUCLEOTIDE SEQUENCE</scope>
    <source>
        <strain evidence="1">Duke_28FS_35</strain>
    </source>
</reference>
<accession>A0AAU8B6Y7</accession>
<sequence length="70" mass="8382">MKRKFKFTVFLFKEEKPYMEFTFNTVNPMFFSQAYNLLYDKLRHDFPICLGYEFTVTSVSSEPCIDLSLS</sequence>
<organism evidence="1">
    <name type="scientific">Dulem virus 258</name>
    <dbReference type="NCBI Taxonomy" id="3145735"/>
    <lineage>
        <taxon>Viruses</taxon>
        <taxon>Monodnaviria</taxon>
        <taxon>Sangervirae</taxon>
        <taxon>Phixviricota</taxon>
        <taxon>Malgrandaviricetes</taxon>
        <taxon>Petitvirales</taxon>
        <taxon>Microviridae</taxon>
        <taxon>Microvirus</taxon>
    </lineage>
</organism>
<proteinExistence type="predicted"/>
<protein>
    <submittedName>
        <fullName evidence="1">Uncharacterized protein</fullName>
    </submittedName>
</protein>
<dbReference type="EMBL" id="PP511798">
    <property type="protein sequence ID" value="XCD07693.1"/>
    <property type="molecule type" value="Genomic_DNA"/>
</dbReference>